<evidence type="ECO:0000256" key="1">
    <source>
        <dbReference type="SAM" id="Phobius"/>
    </source>
</evidence>
<dbReference type="Pfam" id="PF25934">
    <property type="entry name" value="DUF7979"/>
    <property type="match status" value="1"/>
</dbReference>
<protein>
    <recommendedName>
        <fullName evidence="2">DUF7979 domain-containing protein</fullName>
    </recommendedName>
</protein>
<dbReference type="Proteomes" id="UP001597034">
    <property type="component" value="Unassembled WGS sequence"/>
</dbReference>
<keyword evidence="4" id="KW-1185">Reference proteome</keyword>
<reference evidence="3 4" key="1">
    <citation type="journal article" date="2019" name="Int. J. Syst. Evol. Microbiol.">
        <title>The Global Catalogue of Microorganisms (GCM) 10K type strain sequencing project: providing services to taxonomists for standard genome sequencing and annotation.</title>
        <authorList>
            <consortium name="The Broad Institute Genomics Platform"/>
            <consortium name="The Broad Institute Genome Sequencing Center for Infectious Disease"/>
            <person name="Wu L."/>
            <person name="Ma J."/>
        </authorList>
    </citation>
    <scope>NUCLEOTIDE SEQUENCE [LARGE SCALE GENOMIC DNA]</scope>
    <source>
        <strain evidence="3 4">CGMCC 1.10390</strain>
    </source>
</reference>
<evidence type="ECO:0000313" key="4">
    <source>
        <dbReference type="Proteomes" id="UP001597034"/>
    </source>
</evidence>
<keyword evidence="1" id="KW-1133">Transmembrane helix</keyword>
<name>A0ABD6DDW8_9EURY</name>
<evidence type="ECO:0000259" key="2">
    <source>
        <dbReference type="Pfam" id="PF25934"/>
    </source>
</evidence>
<organism evidence="3 4">
    <name type="scientific">Haloarchaeobius litoreus</name>
    <dbReference type="NCBI Taxonomy" id="755306"/>
    <lineage>
        <taxon>Archaea</taxon>
        <taxon>Methanobacteriati</taxon>
        <taxon>Methanobacteriota</taxon>
        <taxon>Stenosarchaea group</taxon>
        <taxon>Halobacteria</taxon>
        <taxon>Halobacteriales</taxon>
        <taxon>Halorubellaceae</taxon>
        <taxon>Haloarchaeobius</taxon>
    </lineage>
</organism>
<feature type="transmembrane region" description="Helical" evidence="1">
    <location>
        <begin position="6"/>
        <end position="30"/>
    </location>
</feature>
<accession>A0ABD6DDW8</accession>
<dbReference type="EMBL" id="JBHUDO010000001">
    <property type="protein sequence ID" value="MFD1644422.1"/>
    <property type="molecule type" value="Genomic_DNA"/>
</dbReference>
<keyword evidence="1" id="KW-0472">Membrane</keyword>
<dbReference type="RefSeq" id="WP_256399693.1">
    <property type="nucleotide sequence ID" value="NZ_JANHJR010000002.1"/>
</dbReference>
<dbReference type="AlphaFoldDB" id="A0ABD6DDW8"/>
<feature type="domain" description="DUF7979" evidence="2">
    <location>
        <begin position="45"/>
        <end position="111"/>
    </location>
</feature>
<proteinExistence type="predicted"/>
<sequence>MVDTDAVLTAVAVLVLWVLILVGVGFFFAVTEMRQPAGHDPDGQSVTIEAVEEPENDTVVHFENLSAEQQREFRRVLNASDRSTTLPRPVELESADGYRTYIEYRGRLYSVAFPTP</sequence>
<gene>
    <name evidence="3" type="ORF">ACFSBL_01885</name>
</gene>
<keyword evidence="1" id="KW-0812">Transmembrane</keyword>
<dbReference type="InterPro" id="IPR058285">
    <property type="entry name" value="DUF7979"/>
</dbReference>
<comment type="caution">
    <text evidence="3">The sequence shown here is derived from an EMBL/GenBank/DDBJ whole genome shotgun (WGS) entry which is preliminary data.</text>
</comment>
<evidence type="ECO:0000313" key="3">
    <source>
        <dbReference type="EMBL" id="MFD1644422.1"/>
    </source>
</evidence>